<gene>
    <name evidence="2" type="ORF">BJ998_004930</name>
</gene>
<evidence type="ECO:0000313" key="2">
    <source>
        <dbReference type="EMBL" id="MBB5893734.1"/>
    </source>
</evidence>
<keyword evidence="3" id="KW-1185">Reference proteome</keyword>
<feature type="signal peptide" evidence="1">
    <location>
        <begin position="1"/>
        <end position="24"/>
    </location>
</feature>
<protein>
    <submittedName>
        <fullName evidence="2">Uncharacterized protein</fullName>
    </submittedName>
</protein>
<evidence type="ECO:0000313" key="3">
    <source>
        <dbReference type="Proteomes" id="UP000585638"/>
    </source>
</evidence>
<dbReference type="Proteomes" id="UP000585638">
    <property type="component" value="Unassembled WGS sequence"/>
</dbReference>
<reference evidence="2 3" key="1">
    <citation type="submission" date="2020-08" db="EMBL/GenBank/DDBJ databases">
        <title>Sequencing the genomes of 1000 actinobacteria strains.</title>
        <authorList>
            <person name="Klenk H.-P."/>
        </authorList>
    </citation>
    <scope>NUCLEOTIDE SEQUENCE [LARGE SCALE GENOMIC DNA]</scope>
    <source>
        <strain evidence="2 3">DSM 43851</strain>
    </source>
</reference>
<dbReference type="EMBL" id="JACHIR010000001">
    <property type="protein sequence ID" value="MBB5893734.1"/>
    <property type="molecule type" value="Genomic_DNA"/>
</dbReference>
<feature type="chain" id="PRO_5030882448" evidence="1">
    <location>
        <begin position="25"/>
        <end position="66"/>
    </location>
</feature>
<organism evidence="2 3">
    <name type="scientific">Kutzneria kofuensis</name>
    <dbReference type="NCBI Taxonomy" id="103725"/>
    <lineage>
        <taxon>Bacteria</taxon>
        <taxon>Bacillati</taxon>
        <taxon>Actinomycetota</taxon>
        <taxon>Actinomycetes</taxon>
        <taxon>Pseudonocardiales</taxon>
        <taxon>Pseudonocardiaceae</taxon>
        <taxon>Kutzneria</taxon>
    </lineage>
</organism>
<accession>A0A7W9KKV8</accession>
<sequence>MRRTLVTTTLVTAALIGAASPALADGVTVVDKPDTSSLNNIWTFDPLGVPVLGALQSVSQAVGRLF</sequence>
<dbReference type="RefSeq" id="WP_184865232.1">
    <property type="nucleotide sequence ID" value="NZ_BAAAWY010000030.1"/>
</dbReference>
<dbReference type="AlphaFoldDB" id="A0A7W9KKV8"/>
<keyword evidence="1" id="KW-0732">Signal</keyword>
<evidence type="ECO:0000256" key="1">
    <source>
        <dbReference type="SAM" id="SignalP"/>
    </source>
</evidence>
<name>A0A7W9KKV8_9PSEU</name>
<comment type="caution">
    <text evidence="2">The sequence shown here is derived from an EMBL/GenBank/DDBJ whole genome shotgun (WGS) entry which is preliminary data.</text>
</comment>
<proteinExistence type="predicted"/>